<dbReference type="GO" id="GO:0020037">
    <property type="term" value="F:heme binding"/>
    <property type="evidence" value="ECO:0007669"/>
    <property type="project" value="InterPro"/>
</dbReference>
<evidence type="ECO:0000256" key="4">
    <source>
        <dbReference type="ARBA" id="ARBA00022748"/>
    </source>
</evidence>
<feature type="transmembrane region" description="Helical" evidence="7">
    <location>
        <begin position="94"/>
        <end position="114"/>
    </location>
</feature>
<keyword evidence="3 7" id="KW-0812">Transmembrane</keyword>
<dbReference type="AlphaFoldDB" id="A0A7H0WBB2"/>
<dbReference type="InterPro" id="IPR045062">
    <property type="entry name" value="Cyt_c_biogenesis_CcsA/CcmC"/>
</dbReference>
<comment type="similarity">
    <text evidence="2">Belongs to the CcmC/CycZ/HelC family.</text>
</comment>
<dbReference type="PANTHER" id="PTHR30071:SF1">
    <property type="entry name" value="CYTOCHROME B_B6 PROTEIN-RELATED"/>
    <property type="match status" value="1"/>
</dbReference>
<dbReference type="InterPro" id="IPR002541">
    <property type="entry name" value="Cyt_c_assembly"/>
</dbReference>
<comment type="subcellular location">
    <subcellularLocation>
        <location evidence="1">Membrane</location>
        <topology evidence="1">Multi-pass membrane protein</topology>
    </subcellularLocation>
</comment>
<protein>
    <submittedName>
        <fullName evidence="9">C1 cytochrome ABC transporter subunit</fullName>
    </submittedName>
</protein>
<keyword evidence="9" id="KW-0496">Mitochondrion</keyword>
<evidence type="ECO:0000256" key="6">
    <source>
        <dbReference type="ARBA" id="ARBA00023136"/>
    </source>
</evidence>
<feature type="transmembrane region" description="Helical" evidence="7">
    <location>
        <begin position="157"/>
        <end position="176"/>
    </location>
</feature>
<evidence type="ECO:0000256" key="3">
    <source>
        <dbReference type="ARBA" id="ARBA00022692"/>
    </source>
</evidence>
<dbReference type="GeneID" id="63062179"/>
<evidence type="ECO:0000256" key="1">
    <source>
        <dbReference type="ARBA" id="ARBA00004141"/>
    </source>
</evidence>
<name>A0A7H0WBB2_CYACA</name>
<feature type="transmembrane region" description="Helical" evidence="7">
    <location>
        <begin position="196"/>
        <end position="222"/>
    </location>
</feature>
<feature type="transmembrane region" description="Helical" evidence="7">
    <location>
        <begin position="20"/>
        <end position="42"/>
    </location>
</feature>
<dbReference type="GO" id="GO:0015232">
    <property type="term" value="F:heme transmembrane transporter activity"/>
    <property type="evidence" value="ECO:0007669"/>
    <property type="project" value="InterPro"/>
</dbReference>
<evidence type="ECO:0000259" key="8">
    <source>
        <dbReference type="Pfam" id="PF01578"/>
    </source>
</evidence>
<accession>A0A7H0WBB2</accession>
<evidence type="ECO:0000313" key="9">
    <source>
        <dbReference type="EMBL" id="QNR39841.1"/>
    </source>
</evidence>
<gene>
    <name evidence="9" type="primary">ccmC</name>
    <name evidence="9" type="ORF">CDCA_ACUF019_052</name>
</gene>
<dbReference type="GO" id="GO:0005886">
    <property type="term" value="C:plasma membrane"/>
    <property type="evidence" value="ECO:0007669"/>
    <property type="project" value="TreeGrafter"/>
</dbReference>
<keyword evidence="6 7" id="KW-0472">Membrane</keyword>
<reference evidence="9" key="1">
    <citation type="journal article" date="2020" name="BMC Evol. Biol.">
        <title>Potential causes and consequences of rapid mitochondrial genome evolution in thermoacidophilic Galdieria (Rhodophyta).</title>
        <authorList>
            <person name="Cho C.H."/>
            <person name="Park S.I."/>
            <person name="Ciniglia C."/>
            <person name="Yang E.C."/>
            <person name="Graf L."/>
            <person name="Bhattacharya D."/>
            <person name="Yoon H.S."/>
        </authorList>
    </citation>
    <scope>NUCLEOTIDE SEQUENCE</scope>
    <source>
        <strain evidence="9">ACUF 019</strain>
    </source>
</reference>
<dbReference type="Pfam" id="PF01578">
    <property type="entry name" value="Cytochrom_C_asm"/>
    <property type="match status" value="1"/>
</dbReference>
<evidence type="ECO:0000256" key="5">
    <source>
        <dbReference type="ARBA" id="ARBA00022989"/>
    </source>
</evidence>
<evidence type="ECO:0000256" key="2">
    <source>
        <dbReference type="ARBA" id="ARBA00005840"/>
    </source>
</evidence>
<dbReference type="RefSeq" id="YP_010007679.1">
    <property type="nucleotide sequence ID" value="NC_053320.1"/>
</dbReference>
<keyword evidence="5 7" id="KW-1133">Transmembrane helix</keyword>
<organism evidence="9">
    <name type="scientific">Cyanidium caldarium</name>
    <name type="common">Red alga</name>
    <dbReference type="NCBI Taxonomy" id="2771"/>
    <lineage>
        <taxon>Eukaryota</taxon>
        <taxon>Rhodophyta</taxon>
        <taxon>Bangiophyceae</taxon>
        <taxon>Cyanidiales</taxon>
        <taxon>Cyanidiaceae</taxon>
        <taxon>Cyanidium</taxon>
    </lineage>
</organism>
<dbReference type="InterPro" id="IPR003557">
    <property type="entry name" value="Cyt_c_biogenesis_CcmC"/>
</dbReference>
<feature type="domain" description="Cytochrome c assembly protein" evidence="8">
    <location>
        <begin position="16"/>
        <end position="183"/>
    </location>
</feature>
<feature type="transmembrane region" description="Helical" evidence="7">
    <location>
        <begin position="62"/>
        <end position="82"/>
    </location>
</feature>
<dbReference type="NCBIfam" id="TIGR01191">
    <property type="entry name" value="ccmC"/>
    <property type="match status" value="1"/>
</dbReference>
<sequence length="232" mass="27538">MKIIRWFLSPNKVLEYSFFWLQIFSFSFVFSFFFSFFSLYLFNFFDFKQGFFAQIMFVHVPAAWIALFLYVLLSFFSFIFLIYKHPLVIYFNDVLSFSCIVFVVITLITGSLWGKPTWGVWWVWDARLTSVFVLFLFLISIIILRKSFDKDTYGAEAASFLTLLGLINVPIIRFSVEWWNTLHQPSSITLFSSSVHSLVLFFLFCVFVCFFLFCISIILMYVRTIILKLKSF</sequence>
<keyword evidence="4" id="KW-0201">Cytochrome c-type biogenesis</keyword>
<evidence type="ECO:0000256" key="7">
    <source>
        <dbReference type="SAM" id="Phobius"/>
    </source>
</evidence>
<dbReference type="EMBL" id="MT270118">
    <property type="protein sequence ID" value="QNR39841.1"/>
    <property type="molecule type" value="Genomic_DNA"/>
</dbReference>
<geneLocation type="mitochondrion" evidence="9"/>
<dbReference type="PANTHER" id="PTHR30071">
    <property type="entry name" value="HEME EXPORTER PROTEIN C"/>
    <property type="match status" value="1"/>
</dbReference>
<proteinExistence type="inferred from homology"/>
<feature type="transmembrane region" description="Helical" evidence="7">
    <location>
        <begin position="126"/>
        <end position="145"/>
    </location>
</feature>
<dbReference type="PRINTS" id="PR01386">
    <property type="entry name" value="CCMCBIOGNSIS"/>
</dbReference>
<dbReference type="GO" id="GO:0017004">
    <property type="term" value="P:cytochrome complex assembly"/>
    <property type="evidence" value="ECO:0007669"/>
    <property type="project" value="UniProtKB-KW"/>
</dbReference>